<proteinExistence type="predicted"/>
<sequence length="106" mass="11780">MALGCEHRASQPGSYCELYCNNQSLKMLVLMLLMFTDTYLYIGHANPGKGRKCRTIDLGAAFGTLLKCSLFILSCNFNRAKAPWWGDVKLAHADTVKSVGKKQNAY</sequence>
<evidence type="ECO:0000313" key="1">
    <source>
        <dbReference type="EMBL" id="KAH1180134.1"/>
    </source>
</evidence>
<dbReference type="EMBL" id="JAHDVG010000470">
    <property type="protein sequence ID" value="KAH1180134.1"/>
    <property type="molecule type" value="Genomic_DNA"/>
</dbReference>
<comment type="caution">
    <text evidence="1">The sequence shown here is derived from an EMBL/GenBank/DDBJ whole genome shotgun (WGS) entry which is preliminary data.</text>
</comment>
<dbReference type="AlphaFoldDB" id="A0A9D4B4G4"/>
<keyword evidence="2" id="KW-1185">Reference proteome</keyword>
<name>A0A9D4B4G4_9SAUR</name>
<evidence type="ECO:0000313" key="2">
    <source>
        <dbReference type="Proteomes" id="UP000827986"/>
    </source>
</evidence>
<accession>A0A9D4B4G4</accession>
<dbReference type="Proteomes" id="UP000827986">
    <property type="component" value="Unassembled WGS sequence"/>
</dbReference>
<protein>
    <submittedName>
        <fullName evidence="1">Uncharacterized protein</fullName>
    </submittedName>
</protein>
<organism evidence="1 2">
    <name type="scientific">Mauremys mutica</name>
    <name type="common">yellowpond turtle</name>
    <dbReference type="NCBI Taxonomy" id="74926"/>
    <lineage>
        <taxon>Eukaryota</taxon>
        <taxon>Metazoa</taxon>
        <taxon>Chordata</taxon>
        <taxon>Craniata</taxon>
        <taxon>Vertebrata</taxon>
        <taxon>Euteleostomi</taxon>
        <taxon>Archelosauria</taxon>
        <taxon>Testudinata</taxon>
        <taxon>Testudines</taxon>
        <taxon>Cryptodira</taxon>
        <taxon>Durocryptodira</taxon>
        <taxon>Testudinoidea</taxon>
        <taxon>Geoemydidae</taxon>
        <taxon>Geoemydinae</taxon>
        <taxon>Mauremys</taxon>
    </lineage>
</organism>
<gene>
    <name evidence="1" type="ORF">KIL84_008970</name>
</gene>
<reference evidence="1" key="1">
    <citation type="submission" date="2021-09" db="EMBL/GenBank/DDBJ databases">
        <title>The genome of Mauremys mutica provides insights into the evolution of semi-aquatic lifestyle.</title>
        <authorList>
            <person name="Gong S."/>
            <person name="Gao Y."/>
        </authorList>
    </citation>
    <scope>NUCLEOTIDE SEQUENCE</scope>
    <source>
        <strain evidence="1">MM-2020</strain>
        <tissue evidence="1">Muscle</tissue>
    </source>
</reference>